<evidence type="ECO:0000313" key="2">
    <source>
        <dbReference type="Proteomes" id="UP000016842"/>
    </source>
</evidence>
<reference evidence="1 2" key="1">
    <citation type="journal article" date="2014" name="FEMS Microbiol. Lett.">
        <title>Genome sequencing analysis reveals virulence-related gene content of Ochrobactrum intermedium strain 229E, a urease-positive strain isolated from the human gastric niche.</title>
        <authorList>
            <person name="Kulkarni G.J."/>
            <person name="Shetty S."/>
            <person name="Dharne M.S."/>
            <person name="Shouche Y.S."/>
        </authorList>
    </citation>
    <scope>NUCLEOTIDE SEQUENCE [LARGE SCALE GENOMIC DNA]</scope>
    <source>
        <strain evidence="1 2">229E</strain>
    </source>
</reference>
<proteinExistence type="predicted"/>
<dbReference type="PANTHER" id="PTHR47623:SF1">
    <property type="entry name" value="OS09G0287300 PROTEIN"/>
    <property type="match status" value="1"/>
</dbReference>
<protein>
    <submittedName>
        <fullName evidence="1">Phosphohistidine phosphatase</fullName>
    </submittedName>
</protein>
<dbReference type="PANTHER" id="PTHR47623">
    <property type="entry name" value="OS09G0287300 PROTEIN"/>
    <property type="match status" value="1"/>
</dbReference>
<comment type="caution">
    <text evidence="1">The sequence shown here is derived from an EMBL/GenBank/DDBJ whole genome shotgun (WGS) entry which is preliminary data.</text>
</comment>
<dbReference type="SUPFAM" id="SSF53254">
    <property type="entry name" value="Phosphoglycerate mutase-like"/>
    <property type="match status" value="1"/>
</dbReference>
<dbReference type="InterPro" id="IPR029033">
    <property type="entry name" value="His_PPase_superfam"/>
</dbReference>
<dbReference type="Pfam" id="PF00300">
    <property type="entry name" value="His_Phos_1"/>
    <property type="match status" value="1"/>
</dbReference>
<evidence type="ECO:0000313" key="1">
    <source>
        <dbReference type="EMBL" id="ERM02650.1"/>
    </source>
</evidence>
<gene>
    <name evidence="1" type="ORF">Q644_15490</name>
</gene>
<name>U4V9G9_9HYPH</name>
<dbReference type="SMART" id="SM00855">
    <property type="entry name" value="PGAM"/>
    <property type="match status" value="1"/>
</dbReference>
<dbReference type="PATRIC" id="fig|1337887.3.peg.1442"/>
<dbReference type="InterPro" id="IPR013078">
    <property type="entry name" value="His_Pase_superF_clade-1"/>
</dbReference>
<dbReference type="Gene3D" id="3.40.50.1240">
    <property type="entry name" value="Phosphoglycerate mutase-like"/>
    <property type="match status" value="1"/>
</dbReference>
<dbReference type="Proteomes" id="UP000016842">
    <property type="component" value="Unassembled WGS sequence"/>
</dbReference>
<sequence>MAKNAGKTQLGTLQMSRLLLLRHAKAVWARPGMKDFDRPLDQEGKAALDRLARAMKSTELYPDRVVLSGSCRTRETAFGLVERLGIEVETIVDDTIYSGGAADYMQAICKHGDAATLMLVGHNPSIEDLALALCSDGNQDSLLKLRAGFPTAALANITFPASLTDLERGAGYLESFILPPR</sequence>
<dbReference type="EMBL" id="ASXJ01000070">
    <property type="protein sequence ID" value="ERM02650.1"/>
    <property type="molecule type" value="Genomic_DNA"/>
</dbReference>
<dbReference type="AlphaFoldDB" id="U4V9G9"/>
<dbReference type="CDD" id="cd07067">
    <property type="entry name" value="HP_PGM_like"/>
    <property type="match status" value="1"/>
</dbReference>
<organism evidence="1 2">
    <name type="scientific">Brucella intermedia 229E</name>
    <dbReference type="NCBI Taxonomy" id="1337887"/>
    <lineage>
        <taxon>Bacteria</taxon>
        <taxon>Pseudomonadati</taxon>
        <taxon>Pseudomonadota</taxon>
        <taxon>Alphaproteobacteria</taxon>
        <taxon>Hyphomicrobiales</taxon>
        <taxon>Brucellaceae</taxon>
        <taxon>Brucella/Ochrobactrum group</taxon>
        <taxon>Brucella</taxon>
    </lineage>
</organism>
<accession>U4V9G9</accession>